<accession>A0A914E9T7</accession>
<reference evidence="4" key="1">
    <citation type="submission" date="2022-11" db="UniProtKB">
        <authorList>
            <consortium name="WormBaseParasite"/>
        </authorList>
    </citation>
    <scope>IDENTIFICATION</scope>
</reference>
<organism evidence="3 4">
    <name type="scientific">Acrobeloides nanus</name>
    <dbReference type="NCBI Taxonomy" id="290746"/>
    <lineage>
        <taxon>Eukaryota</taxon>
        <taxon>Metazoa</taxon>
        <taxon>Ecdysozoa</taxon>
        <taxon>Nematoda</taxon>
        <taxon>Chromadorea</taxon>
        <taxon>Rhabditida</taxon>
        <taxon>Tylenchina</taxon>
        <taxon>Cephalobomorpha</taxon>
        <taxon>Cephaloboidea</taxon>
        <taxon>Cephalobidae</taxon>
        <taxon>Acrobeloides</taxon>
    </lineage>
</organism>
<evidence type="ECO:0000313" key="4">
    <source>
        <dbReference type="WBParaSite" id="ACRNAN_scaffold6349.g10883.t1"/>
    </source>
</evidence>
<evidence type="ECO:0000256" key="1">
    <source>
        <dbReference type="SAM" id="MobiDB-lite"/>
    </source>
</evidence>
<dbReference type="Proteomes" id="UP000887540">
    <property type="component" value="Unplaced"/>
</dbReference>
<dbReference type="WBParaSite" id="ACRNAN_scaffold6349.g10883.t1">
    <property type="protein sequence ID" value="ACRNAN_scaffold6349.g10883.t1"/>
    <property type="gene ID" value="ACRNAN_scaffold6349.g10883"/>
</dbReference>
<feature type="transmembrane region" description="Helical" evidence="2">
    <location>
        <begin position="6"/>
        <end position="25"/>
    </location>
</feature>
<dbReference type="AlphaFoldDB" id="A0A914E9T7"/>
<keyword evidence="2" id="KW-1133">Transmembrane helix</keyword>
<proteinExistence type="predicted"/>
<protein>
    <submittedName>
        <fullName evidence="4">Uncharacterized protein</fullName>
    </submittedName>
</protein>
<evidence type="ECO:0000313" key="3">
    <source>
        <dbReference type="Proteomes" id="UP000887540"/>
    </source>
</evidence>
<keyword evidence="2" id="KW-0812">Transmembrane</keyword>
<name>A0A914E9T7_9BILA</name>
<feature type="compositionally biased region" description="Acidic residues" evidence="1">
    <location>
        <begin position="298"/>
        <end position="307"/>
    </location>
</feature>
<evidence type="ECO:0000256" key="2">
    <source>
        <dbReference type="SAM" id="Phobius"/>
    </source>
</evidence>
<feature type="compositionally biased region" description="Polar residues" evidence="1">
    <location>
        <begin position="326"/>
        <end position="339"/>
    </location>
</feature>
<sequence length="339" mass="38754">MNFSLVLIMLKLIWLICFITVFLNWSSTKARQHTNNYLSYTGSENVISCIEACTPKNSETVRNKRQSVKAKVAQIFVTAWQESVKASRNSLNTFCEDLDGDSVVIECVQKCQEIYQNMRLQNVIDIMSYYFELENKTCTNQDETKLKCLNDAKKIFGPILLGKACKEEVDDFMAFGVDQSFDNEITISDEELTTLFDCPAETAKKSANDDCKDFVYKVIKKLGETSMNMALMGFEEGMKQVKAMQQQSTNGVEFKLMLTKKVKKMIVKEANVLSIVIVEVPEGVITKEVTNRRVQIDADQESQEDDSQGSQRVINSYRRGARRGYNQRSYGNNQRYQDE</sequence>
<keyword evidence="2" id="KW-0472">Membrane</keyword>
<feature type="region of interest" description="Disordered" evidence="1">
    <location>
        <begin position="296"/>
        <end position="339"/>
    </location>
</feature>
<keyword evidence="3" id="KW-1185">Reference proteome</keyword>